<proteinExistence type="predicted"/>
<keyword evidence="2" id="KW-1185">Reference proteome</keyword>
<dbReference type="InParanoid" id="I1BII8"/>
<organism evidence="1 2">
    <name type="scientific">Rhizopus delemar (strain RA 99-880 / ATCC MYA-4621 / FGSC 9543 / NRRL 43880)</name>
    <name type="common">Mucormycosis agent</name>
    <name type="synonym">Rhizopus arrhizus var. delemar</name>
    <dbReference type="NCBI Taxonomy" id="246409"/>
    <lineage>
        <taxon>Eukaryota</taxon>
        <taxon>Fungi</taxon>
        <taxon>Fungi incertae sedis</taxon>
        <taxon>Mucoromycota</taxon>
        <taxon>Mucoromycotina</taxon>
        <taxon>Mucoromycetes</taxon>
        <taxon>Mucorales</taxon>
        <taxon>Mucorineae</taxon>
        <taxon>Rhizopodaceae</taxon>
        <taxon>Rhizopus</taxon>
    </lineage>
</organism>
<evidence type="ECO:0000313" key="2">
    <source>
        <dbReference type="Proteomes" id="UP000009138"/>
    </source>
</evidence>
<dbReference type="VEuPathDB" id="FungiDB:RO3G_00722"/>
<dbReference type="EMBL" id="CH476732">
    <property type="protein sequence ID" value="EIE76018.1"/>
    <property type="molecule type" value="Genomic_DNA"/>
</dbReference>
<sequence>MINPKYAKYMVVANCEISNNYMVTRYVTEPKIKPAARTSLTDFVTQTAVTKDAQTFDTLPFVPCSLVFQQHE</sequence>
<dbReference type="Proteomes" id="UP000009138">
    <property type="component" value="Unassembled WGS sequence"/>
</dbReference>
<reference evidence="1 2" key="1">
    <citation type="journal article" date="2009" name="PLoS Genet.">
        <title>Genomic analysis of the basal lineage fungus Rhizopus oryzae reveals a whole-genome duplication.</title>
        <authorList>
            <person name="Ma L.-J."/>
            <person name="Ibrahim A.S."/>
            <person name="Skory C."/>
            <person name="Grabherr M.G."/>
            <person name="Burger G."/>
            <person name="Butler M."/>
            <person name="Elias M."/>
            <person name="Idnurm A."/>
            <person name="Lang B.F."/>
            <person name="Sone T."/>
            <person name="Abe A."/>
            <person name="Calvo S.E."/>
            <person name="Corrochano L.M."/>
            <person name="Engels R."/>
            <person name="Fu J."/>
            <person name="Hansberg W."/>
            <person name="Kim J.-M."/>
            <person name="Kodira C.D."/>
            <person name="Koehrsen M.J."/>
            <person name="Liu B."/>
            <person name="Miranda-Saavedra D."/>
            <person name="O'Leary S."/>
            <person name="Ortiz-Castellanos L."/>
            <person name="Poulter R."/>
            <person name="Rodriguez-Romero J."/>
            <person name="Ruiz-Herrera J."/>
            <person name="Shen Y.-Q."/>
            <person name="Zeng Q."/>
            <person name="Galagan J."/>
            <person name="Birren B.W."/>
            <person name="Cuomo C.A."/>
            <person name="Wickes B.L."/>
        </authorList>
    </citation>
    <scope>NUCLEOTIDE SEQUENCE [LARGE SCALE GENOMIC DNA]</scope>
    <source>
        <strain evidence="2">RA 99-880 / ATCC MYA-4621 / FGSC 9543 / NRRL 43880</strain>
    </source>
</reference>
<dbReference type="RefSeq" id="XP_067511414.1">
    <property type="nucleotide sequence ID" value="XM_067655313.1"/>
</dbReference>
<evidence type="ECO:0000313" key="1">
    <source>
        <dbReference type="EMBL" id="EIE76018.1"/>
    </source>
</evidence>
<protein>
    <submittedName>
        <fullName evidence="1">Uncharacterized protein</fullName>
    </submittedName>
</protein>
<name>I1BII8_RHIO9</name>
<dbReference type="AlphaFoldDB" id="I1BII8"/>
<dbReference type="GeneID" id="93607694"/>
<accession>I1BII8</accession>
<gene>
    <name evidence="1" type="ORF">RO3G_00722</name>
</gene>